<evidence type="ECO:0000313" key="3">
    <source>
        <dbReference type="EMBL" id="NDS67811.1"/>
    </source>
</evidence>
<dbReference type="SUPFAM" id="SSF52266">
    <property type="entry name" value="SGNH hydrolase"/>
    <property type="match status" value="1"/>
</dbReference>
<dbReference type="InterPro" id="IPR013830">
    <property type="entry name" value="SGNH_hydro"/>
</dbReference>
<dbReference type="PANTHER" id="PTHR30383:SF24">
    <property type="entry name" value="THIOESTERASE 1_PROTEASE 1_LYSOPHOSPHOLIPASE L1"/>
    <property type="match status" value="1"/>
</dbReference>
<dbReference type="InterPro" id="IPR036514">
    <property type="entry name" value="SGNH_hydro_sf"/>
</dbReference>
<dbReference type="AlphaFoldDB" id="A0A0B3WI15"/>
<evidence type="ECO:0000313" key="2">
    <source>
        <dbReference type="EMBL" id="NDR88458.1"/>
    </source>
</evidence>
<sequence length="209" mass="23152">MRKIILAIVLAVLVYLVYYVFFENNYNNWPIVNAKPQGETIVAFGDSLTAGYGVDKKDNYPSQLAKMLNQPVINMGISGETTQQALLRINKVIAKKPKIVLITLGGNDLKKKIPAGEAFDNLKQIVNILQANGALVVIGGIDIPYYKNDYAQDYIEFAKNNGCLLVPNILSGLIGHSELMIDAVHPNAKGYNIMAKEFYDVIDKYLAQK</sequence>
<name>A0A0B3WI15_FRATU</name>
<dbReference type="KEGG" id="ftc:DA46_1724"/>
<dbReference type="Gene3D" id="3.40.50.1110">
    <property type="entry name" value="SGNH hydrolase"/>
    <property type="match status" value="1"/>
</dbReference>
<dbReference type="Pfam" id="PF13472">
    <property type="entry name" value="Lipase_GDSL_2"/>
    <property type="match status" value="1"/>
</dbReference>
<reference evidence="3" key="2">
    <citation type="submission" date="2020-02" db="EMBL/GenBank/DDBJ databases">
        <title>Using affinity propagation clustering for identifying bacterial clades and subclades with whole-genome sequences of Francisella tularensis.</title>
        <authorList>
            <person name="Homeier-Bachmann T."/>
            <person name="Abdel-Glil M.Y."/>
            <person name="Hackbart A."/>
            <person name="Hotzel H."/>
            <person name="Tomaso H."/>
        </authorList>
    </citation>
    <scope>NUCLEOTIDE SEQUENCE</scope>
    <source>
        <strain evidence="3">15T0085</strain>
        <strain evidence="2">17T1429</strain>
    </source>
</reference>
<reference evidence="3" key="1">
    <citation type="submission" date="2019-08" db="EMBL/GenBank/DDBJ databases">
        <authorList>
            <person name="Busch A."/>
        </authorList>
    </citation>
    <scope>NUCLEOTIDE SEQUENCE</scope>
    <source>
        <strain evidence="3">15T0085</strain>
        <strain evidence="2">17T1429</strain>
    </source>
</reference>
<gene>
    <name evidence="3" type="ORF">FWI86_01465</name>
    <name evidence="2" type="ORF">FWJ04_01760</name>
</gene>
<dbReference type="PROSITE" id="PS01098">
    <property type="entry name" value="LIPASE_GDSL_SER"/>
    <property type="match status" value="1"/>
</dbReference>
<dbReference type="PANTHER" id="PTHR30383">
    <property type="entry name" value="THIOESTERASE 1/PROTEASE 1/LYSOPHOSPHOLIPASE L1"/>
    <property type="match status" value="1"/>
</dbReference>
<evidence type="ECO:0000259" key="1">
    <source>
        <dbReference type="Pfam" id="PF13472"/>
    </source>
</evidence>
<organism evidence="3">
    <name type="scientific">Francisella tularensis subsp. holarctica</name>
    <dbReference type="NCBI Taxonomy" id="119857"/>
    <lineage>
        <taxon>Bacteria</taxon>
        <taxon>Pseudomonadati</taxon>
        <taxon>Pseudomonadota</taxon>
        <taxon>Gammaproteobacteria</taxon>
        <taxon>Thiotrichales</taxon>
        <taxon>Francisellaceae</taxon>
        <taxon>Francisella</taxon>
    </lineage>
</organism>
<dbReference type="OMA" id="MRIPPNY"/>
<dbReference type="GO" id="GO:0004622">
    <property type="term" value="F:phosphatidylcholine lysophospholipase activity"/>
    <property type="evidence" value="ECO:0007669"/>
    <property type="project" value="TreeGrafter"/>
</dbReference>
<dbReference type="HOGENOM" id="CLU_051180_1_2_6"/>
<proteinExistence type="predicted"/>
<comment type="caution">
    <text evidence="3">The sequence shown here is derived from an EMBL/GenBank/DDBJ whole genome shotgun (WGS) entry which is preliminary data.</text>
</comment>
<dbReference type="RefSeq" id="WP_003016004.1">
    <property type="nucleotide sequence ID" value="NZ_AP023459.1"/>
</dbReference>
<dbReference type="InterPro" id="IPR008265">
    <property type="entry name" value="Lipase_GDSL_AS"/>
</dbReference>
<protein>
    <submittedName>
        <fullName evidence="3">Arylesterase</fullName>
    </submittedName>
</protein>
<accession>A0A0B3WI15</accession>
<dbReference type="eggNOG" id="COG2755">
    <property type="taxonomic scope" value="Bacteria"/>
</dbReference>
<dbReference type="KEGG" id="ftz:CH68_1151"/>
<feature type="domain" description="SGNH hydrolase-type esterase" evidence="1">
    <location>
        <begin position="43"/>
        <end position="192"/>
    </location>
</feature>
<dbReference type="KEGG" id="ftv:CH67_1419"/>
<dbReference type="CDD" id="cd01822">
    <property type="entry name" value="Lysophospholipase_L1_like"/>
    <property type="match status" value="1"/>
</dbReference>
<dbReference type="InterPro" id="IPR051532">
    <property type="entry name" value="Ester_Hydrolysis_Enzymes"/>
</dbReference>
<dbReference type="EMBL" id="JAAGJP010000006">
    <property type="protein sequence ID" value="NDS67811.1"/>
    <property type="molecule type" value="Genomic_DNA"/>
</dbReference>
<dbReference type="EMBL" id="JAAGKH010000008">
    <property type="protein sequence ID" value="NDR88458.1"/>
    <property type="molecule type" value="Genomic_DNA"/>
</dbReference>
<dbReference type="GO" id="GO:0006629">
    <property type="term" value="P:lipid metabolic process"/>
    <property type="evidence" value="ECO:0007669"/>
    <property type="project" value="InterPro"/>
</dbReference>